<dbReference type="InterPro" id="IPR008906">
    <property type="entry name" value="HATC_C_dom"/>
</dbReference>
<dbReference type="InterPro" id="IPR007021">
    <property type="entry name" value="DUF659"/>
</dbReference>
<evidence type="ECO:0000256" key="5">
    <source>
        <dbReference type="ARBA" id="ARBA00023015"/>
    </source>
</evidence>
<feature type="domain" description="BED-type" evidence="10">
    <location>
        <begin position="1"/>
        <end position="49"/>
    </location>
</feature>
<dbReference type="InterPro" id="IPR012337">
    <property type="entry name" value="RNaseH-like_sf"/>
</dbReference>
<keyword evidence="6" id="KW-0238">DNA-binding</keyword>
<comment type="subcellular location">
    <subcellularLocation>
        <location evidence="1">Nucleus</location>
    </subcellularLocation>
</comment>
<dbReference type="PANTHER" id="PTHR46481">
    <property type="entry name" value="ZINC FINGER BED DOMAIN-CONTAINING PROTEIN 4"/>
    <property type="match status" value="1"/>
</dbReference>
<evidence type="ECO:0000313" key="12">
    <source>
        <dbReference type="Proteomes" id="UP001642540"/>
    </source>
</evidence>
<name>A0ABP1RPB4_9HEXA</name>
<dbReference type="Pfam" id="PF05699">
    <property type="entry name" value="Dimer_Tnp_hAT"/>
    <property type="match status" value="1"/>
</dbReference>
<keyword evidence="12" id="KW-1185">Reference proteome</keyword>
<dbReference type="EMBL" id="CAXLJM020000092">
    <property type="protein sequence ID" value="CAL8132272.1"/>
    <property type="molecule type" value="Genomic_DNA"/>
</dbReference>
<dbReference type="Proteomes" id="UP001642540">
    <property type="component" value="Unassembled WGS sequence"/>
</dbReference>
<evidence type="ECO:0000256" key="2">
    <source>
        <dbReference type="ARBA" id="ARBA00022723"/>
    </source>
</evidence>
<evidence type="ECO:0000256" key="3">
    <source>
        <dbReference type="ARBA" id="ARBA00022771"/>
    </source>
</evidence>
<comment type="caution">
    <text evidence="11">The sequence shown here is derived from an EMBL/GenBank/DDBJ whole genome shotgun (WGS) entry which is preliminary data.</text>
</comment>
<evidence type="ECO:0000256" key="8">
    <source>
        <dbReference type="ARBA" id="ARBA00023242"/>
    </source>
</evidence>
<reference evidence="11 12" key="1">
    <citation type="submission" date="2024-08" db="EMBL/GenBank/DDBJ databases">
        <authorList>
            <person name="Cucini C."/>
            <person name="Frati F."/>
        </authorList>
    </citation>
    <scope>NUCLEOTIDE SEQUENCE [LARGE SCALE GENOMIC DNA]</scope>
</reference>
<evidence type="ECO:0000256" key="1">
    <source>
        <dbReference type="ARBA" id="ARBA00004123"/>
    </source>
</evidence>
<dbReference type="PANTHER" id="PTHR46481:SF10">
    <property type="entry name" value="ZINC FINGER BED DOMAIN-CONTAINING PROTEIN 39"/>
    <property type="match status" value="1"/>
</dbReference>
<keyword evidence="2" id="KW-0479">Metal-binding</keyword>
<evidence type="ECO:0000256" key="9">
    <source>
        <dbReference type="PROSITE-ProRule" id="PRU00027"/>
    </source>
</evidence>
<dbReference type="InterPro" id="IPR003656">
    <property type="entry name" value="Znf_BED"/>
</dbReference>
<organism evidence="11 12">
    <name type="scientific">Orchesella dallaii</name>
    <dbReference type="NCBI Taxonomy" id="48710"/>
    <lineage>
        <taxon>Eukaryota</taxon>
        <taxon>Metazoa</taxon>
        <taxon>Ecdysozoa</taxon>
        <taxon>Arthropoda</taxon>
        <taxon>Hexapoda</taxon>
        <taxon>Collembola</taxon>
        <taxon>Entomobryomorpha</taxon>
        <taxon>Entomobryoidea</taxon>
        <taxon>Orchesellidae</taxon>
        <taxon>Orchesellinae</taxon>
        <taxon>Orchesella</taxon>
    </lineage>
</organism>
<evidence type="ECO:0000259" key="10">
    <source>
        <dbReference type="PROSITE" id="PS50808"/>
    </source>
</evidence>
<keyword evidence="7" id="KW-0804">Transcription</keyword>
<proteinExistence type="predicted"/>
<evidence type="ECO:0000256" key="7">
    <source>
        <dbReference type="ARBA" id="ARBA00023163"/>
    </source>
</evidence>
<dbReference type="SUPFAM" id="SSF53098">
    <property type="entry name" value="Ribonuclease H-like"/>
    <property type="match status" value="1"/>
</dbReference>
<gene>
    <name evidence="11" type="ORF">ODALV1_LOCUS24553</name>
</gene>
<accession>A0ABP1RPB4</accession>
<protein>
    <recommendedName>
        <fullName evidence="10">BED-type domain-containing protein</fullName>
    </recommendedName>
</protein>
<keyword evidence="3 9" id="KW-0863">Zinc-finger</keyword>
<dbReference type="Pfam" id="PF04937">
    <property type="entry name" value="DUF659"/>
    <property type="match status" value="1"/>
</dbReference>
<evidence type="ECO:0000313" key="11">
    <source>
        <dbReference type="EMBL" id="CAL8132272.1"/>
    </source>
</evidence>
<dbReference type="InterPro" id="IPR052035">
    <property type="entry name" value="ZnF_BED_domain_contain"/>
</dbReference>
<keyword evidence="4" id="KW-0862">Zinc</keyword>
<sequence length="554" mass="62812">MDNVWKSFHRVDGQPTSKATCNFCKSSVSSRVARLRKHMEVCKSVPGSKSVPDVAPAPDMRVGSFAQRKVSSFVDVITRDQKRTMDYEVGRYIYSTNLPFSHVEHPRFQAFLSKLRPGYKPPTRQTIGSTILDDIYQDVVTKTQESLLRKQVTLMQDGWKARTQDAVISHCLTTGEKAYFLNAVSAGENEKTAEYCVKLLQDAIQLAEDRYNVEVIAVVTDNCNSMRKMRRLLVEEKPDILTYGCHPHLLNLVGKRLTPECLQEKVEKVHKYFRNHDTAAALLKKKNGTRPIMASSIRWNSWIRCFESYLKNQTKFLEVSRMDESRMANEDEIIDILNDRSLYRDVENTIGYLKPIQLALDSLQKENATLADGVSHWLSLQNSLVITDEKSKQYFEKQFERAVTDVGIAAYMLNPKFKGNGLSTDLVDKGQRFLTAKTPFSIIIATQIQQESSAYFSKTLLSDAIVNGCTALEWWQSVKASEKVSSSVTDLAITLMKLPAGSADIERHFSTLGNIMNERRTRLGLPKAEKLCLIYKNLAGDNPPGHDGDDWFHK</sequence>
<evidence type="ECO:0000256" key="4">
    <source>
        <dbReference type="ARBA" id="ARBA00022833"/>
    </source>
</evidence>
<keyword evidence="8" id="KW-0539">Nucleus</keyword>
<keyword evidence="5" id="KW-0805">Transcription regulation</keyword>
<dbReference type="PROSITE" id="PS50808">
    <property type="entry name" value="ZF_BED"/>
    <property type="match status" value="1"/>
</dbReference>
<evidence type="ECO:0000256" key="6">
    <source>
        <dbReference type="ARBA" id="ARBA00023125"/>
    </source>
</evidence>